<dbReference type="OrthoDB" id="2851338at2759"/>
<dbReference type="STRING" id="200324.A0A2N5U038"/>
<dbReference type="Proteomes" id="UP000235392">
    <property type="component" value="Unassembled WGS sequence"/>
</dbReference>
<dbReference type="Proteomes" id="UP000235388">
    <property type="component" value="Unassembled WGS sequence"/>
</dbReference>
<name>A0A2N5U038_9BASI</name>
<dbReference type="AlphaFoldDB" id="A0A2N5U038"/>
<dbReference type="EMBL" id="PGCI01000279">
    <property type="protein sequence ID" value="PLW31058.1"/>
    <property type="molecule type" value="Genomic_DNA"/>
</dbReference>
<evidence type="ECO:0000313" key="1">
    <source>
        <dbReference type="EMBL" id="PLW26488.1"/>
    </source>
</evidence>
<proteinExistence type="predicted"/>
<evidence type="ECO:0000313" key="4">
    <source>
        <dbReference type="Proteomes" id="UP000235392"/>
    </source>
</evidence>
<organism evidence="2 4">
    <name type="scientific">Puccinia coronata f. sp. avenae</name>
    <dbReference type="NCBI Taxonomy" id="200324"/>
    <lineage>
        <taxon>Eukaryota</taxon>
        <taxon>Fungi</taxon>
        <taxon>Dikarya</taxon>
        <taxon>Basidiomycota</taxon>
        <taxon>Pucciniomycotina</taxon>
        <taxon>Pucciniomycetes</taxon>
        <taxon>Pucciniales</taxon>
        <taxon>Pucciniaceae</taxon>
        <taxon>Puccinia</taxon>
    </lineage>
</organism>
<evidence type="ECO:0000313" key="2">
    <source>
        <dbReference type="EMBL" id="PLW31058.1"/>
    </source>
</evidence>
<reference evidence="3 4" key="1">
    <citation type="submission" date="2017-11" db="EMBL/GenBank/DDBJ databases">
        <title>De novo assembly and phasing of dikaryotic genomes from two isolates of Puccinia coronata f. sp. avenae, the causal agent of oat crown rust.</title>
        <authorList>
            <person name="Miller M.E."/>
            <person name="Zhang Y."/>
            <person name="Omidvar V."/>
            <person name="Sperschneider J."/>
            <person name="Schwessinger B."/>
            <person name="Raley C."/>
            <person name="Palmer J.M."/>
            <person name="Garnica D."/>
            <person name="Upadhyaya N."/>
            <person name="Rathjen J."/>
            <person name="Taylor J.M."/>
            <person name="Park R.F."/>
            <person name="Dodds P.N."/>
            <person name="Hirsch C.D."/>
            <person name="Kianian S.F."/>
            <person name="Figueroa M."/>
        </authorList>
    </citation>
    <scope>NUCLEOTIDE SEQUENCE [LARGE SCALE GENOMIC DNA]</scope>
    <source>
        <strain evidence="1">12NC29</strain>
        <strain evidence="2">12SD80</strain>
    </source>
</reference>
<keyword evidence="3" id="KW-1185">Reference proteome</keyword>
<gene>
    <name evidence="1" type="ORF">PCANC_22931</name>
    <name evidence="2" type="ORF">PCASD_16059</name>
</gene>
<comment type="caution">
    <text evidence="2">The sequence shown here is derived from an EMBL/GenBank/DDBJ whole genome shotgun (WGS) entry which is preliminary data.</text>
</comment>
<accession>A0A2N5U038</accession>
<evidence type="ECO:0008006" key="5">
    <source>
        <dbReference type="Google" id="ProtNLM"/>
    </source>
</evidence>
<sequence>MPVGVTDDEAILVVFSEPGPAVELKEFNEWYDEEHVPLRMSRLPEFETGARYEAIDGHQPGFAALYTVTSLSLFDQPRYQSLRANRSEREADIFARIGTVDRRTYRSIQLERRPSAVDNTYYSYILTVELTRPSPELLTELHSSDGWIKTLVGEIVDSSVIGYLQPPSNDPKRTPRYVLIFEFMNQDYERSPQLSELSKASEPNQVVIRKWKLYRGWQNSAIDS</sequence>
<evidence type="ECO:0000313" key="3">
    <source>
        <dbReference type="Proteomes" id="UP000235388"/>
    </source>
</evidence>
<dbReference type="EMBL" id="PGCJ01000539">
    <property type="protein sequence ID" value="PLW26488.1"/>
    <property type="molecule type" value="Genomic_DNA"/>
</dbReference>
<protein>
    <recommendedName>
        <fullName evidence="5">EthD domain-containing protein</fullName>
    </recommendedName>
</protein>